<sequence length="69" mass="8200">MKSFKTKARQLVWDTMEMKNDVRFPRRSYGRISNFRYCELAAENVTCLDCFKRAHVIKINSSLAQEPLR</sequence>
<dbReference type="PANTHER" id="PTHR13017:SF0">
    <property type="entry name" value="METHENYLTETRAHYDROFOLATE SYNTHASE DOMAIN-CONTAINING PROTEIN"/>
    <property type="match status" value="1"/>
</dbReference>
<dbReference type="EMBL" id="CAJOBI010013683">
    <property type="protein sequence ID" value="CAF4172352.1"/>
    <property type="molecule type" value="Genomic_DNA"/>
</dbReference>
<dbReference type="AlphaFoldDB" id="A0A8S2RNR5"/>
<comment type="caution">
    <text evidence="1">The sequence shown here is derived from an EMBL/GenBank/DDBJ whole genome shotgun (WGS) entry which is preliminary data.</text>
</comment>
<dbReference type="Proteomes" id="UP000676336">
    <property type="component" value="Unassembled WGS sequence"/>
</dbReference>
<feature type="non-terminal residue" evidence="1">
    <location>
        <position position="69"/>
    </location>
</feature>
<reference evidence="1" key="1">
    <citation type="submission" date="2021-02" db="EMBL/GenBank/DDBJ databases">
        <authorList>
            <person name="Nowell W R."/>
        </authorList>
    </citation>
    <scope>NUCLEOTIDE SEQUENCE</scope>
</reference>
<gene>
    <name evidence="1" type="ORF">SMN809_LOCUS20658</name>
</gene>
<organism evidence="1 2">
    <name type="scientific">Rotaria magnacalcarata</name>
    <dbReference type="NCBI Taxonomy" id="392030"/>
    <lineage>
        <taxon>Eukaryota</taxon>
        <taxon>Metazoa</taxon>
        <taxon>Spiralia</taxon>
        <taxon>Gnathifera</taxon>
        <taxon>Rotifera</taxon>
        <taxon>Eurotatoria</taxon>
        <taxon>Bdelloidea</taxon>
        <taxon>Philodinida</taxon>
        <taxon>Philodinidae</taxon>
        <taxon>Rotaria</taxon>
    </lineage>
</organism>
<proteinExistence type="predicted"/>
<name>A0A8S2RNR5_9BILA</name>
<dbReference type="GO" id="GO:0005737">
    <property type="term" value="C:cytoplasm"/>
    <property type="evidence" value="ECO:0007669"/>
    <property type="project" value="TreeGrafter"/>
</dbReference>
<protein>
    <submittedName>
        <fullName evidence="1">Uncharacterized protein</fullName>
    </submittedName>
</protein>
<accession>A0A8S2RNR5</accession>
<evidence type="ECO:0000313" key="1">
    <source>
        <dbReference type="EMBL" id="CAF4172352.1"/>
    </source>
</evidence>
<evidence type="ECO:0000313" key="2">
    <source>
        <dbReference type="Proteomes" id="UP000676336"/>
    </source>
</evidence>
<dbReference type="InterPro" id="IPR002698">
    <property type="entry name" value="FTHF_cligase"/>
</dbReference>
<dbReference type="PANTHER" id="PTHR13017">
    <property type="entry name" value="5-FORMYLTETRAHYDROFOLATE CYCLO-LIGASE-RELATED"/>
    <property type="match status" value="1"/>
</dbReference>